<gene>
    <name evidence="6" type="ORF">FRIFI_1946</name>
</gene>
<dbReference type="GO" id="GO:0004527">
    <property type="term" value="F:exonuclease activity"/>
    <property type="evidence" value="ECO:0007669"/>
    <property type="project" value="UniProtKB-KW"/>
</dbReference>
<proteinExistence type="inferred from homology"/>
<dbReference type="InterPro" id="IPR014013">
    <property type="entry name" value="Helic_SF1/SF2_ATP-bd_DinG/Rad3"/>
</dbReference>
<evidence type="ECO:0000256" key="1">
    <source>
        <dbReference type="ARBA" id="ARBA00022741"/>
    </source>
</evidence>
<dbReference type="PANTHER" id="PTHR11472:SF34">
    <property type="entry name" value="REGULATOR OF TELOMERE ELONGATION HELICASE 1"/>
    <property type="match status" value="1"/>
</dbReference>
<name>A0A2P2BSW8_9FIRM</name>
<reference evidence="6 7" key="1">
    <citation type="submission" date="2014-09" db="EMBL/GenBank/DDBJ databases">
        <authorList>
            <person name="Hornung B.V."/>
        </authorList>
    </citation>
    <scope>NUCLEOTIDE SEQUENCE [LARGE SCALE GENOMIC DNA]</scope>
    <source>
        <strain evidence="6 7">FRIFI</strain>
    </source>
</reference>
<evidence type="ECO:0000259" key="5">
    <source>
        <dbReference type="PROSITE" id="PS51193"/>
    </source>
</evidence>
<evidence type="ECO:0000256" key="4">
    <source>
        <dbReference type="ARBA" id="ARBA00038058"/>
    </source>
</evidence>
<evidence type="ECO:0000313" key="6">
    <source>
        <dbReference type="EMBL" id="CEI73475.1"/>
    </source>
</evidence>
<keyword evidence="6" id="KW-0269">Exonuclease</keyword>
<dbReference type="Pfam" id="PF13307">
    <property type="entry name" value="Helicase_C_2"/>
    <property type="match status" value="1"/>
</dbReference>
<dbReference type="KEGG" id="rhom:FRIFI_1946"/>
<dbReference type="InterPro" id="IPR045028">
    <property type="entry name" value="DinG/Rad3-like"/>
</dbReference>
<keyword evidence="6" id="KW-0540">Nuclease</keyword>
<dbReference type="EMBL" id="LN650648">
    <property type="protein sequence ID" value="CEI73475.1"/>
    <property type="molecule type" value="Genomic_DNA"/>
</dbReference>
<dbReference type="SMART" id="SM00491">
    <property type="entry name" value="HELICc2"/>
    <property type="match status" value="1"/>
</dbReference>
<evidence type="ECO:0000256" key="3">
    <source>
        <dbReference type="ARBA" id="ARBA00022840"/>
    </source>
</evidence>
<accession>A0A2P2BSW8</accession>
<dbReference type="AlphaFoldDB" id="A0A2P2BSW8"/>
<comment type="similarity">
    <text evidence="4">Belongs to the helicase family. DinG subfamily.</text>
</comment>
<keyword evidence="7" id="KW-1185">Reference proteome</keyword>
<keyword evidence="1" id="KW-0547">Nucleotide-binding</keyword>
<dbReference type="InterPro" id="IPR027417">
    <property type="entry name" value="P-loop_NTPase"/>
</dbReference>
<dbReference type="GO" id="GO:0005524">
    <property type="term" value="F:ATP binding"/>
    <property type="evidence" value="ECO:0007669"/>
    <property type="project" value="UniProtKB-KW"/>
</dbReference>
<sequence>MIISTDTKELQIQLINKDIPNVLNSLGLMGKIKYGYIKGKNNYICVEKLEQYKHEYTSKKPTKKEILGILLLEQIVKEGKHGDIEEISPSILNEFNVIGDHIKHVSCDPNLCRPKKCNKECLYKNRVEELKEEDITVINHSLLAKWPYKEEKPLENIIVDEGHNLAEKGYDFFSSTIEYKALKYFLKEIYPYEYIGNSPFIYEKYKTSRKIKYFDKFYHHVHFGRDIKEKISRNINLILEELNSVLRFGIESDYNYLSKYNLRWEFNLQQSEVLGNVKKEDEYIELTYLSYSNKIRDSFDKILRNLIAILVIIDRNIDDDSIDKESDIYKFGKARIKELEDIRTTFELFMEFTEEDDFARIIEIDKNYTNFEAKVVPLKLAKLFEENILSQVESGIFISATLSVENNMNYFKNTLGINRVENIEKVIEPLYNYKNKVLTLGLSDLSNYNNKNFTTDISNTIYKICEVTHGHLLSLFNSTDRLDKTYEDLTHILNGKNIDIYKNKKGIRNLKNMNQNCVVLGSKGCFEGVDVPGDGLVCVTLDKIPNLNPKDPLYSTIMKKYGLTYQSINYPQMAIKVKQAMGRILRSKYDYGCFIIFDIGTNGHTLKKLERDLHGCKINIVSKNNIQNYTNNHLNICRKQVMREVLVDVRNLLTITDIDDIKDIEQFVVEQMNQRYIKCRVTSNNHDKLNIKYFNHRYTIPKEKIKLKSKV</sequence>
<dbReference type="Gene3D" id="3.40.50.300">
    <property type="entry name" value="P-loop containing nucleotide triphosphate hydrolases"/>
    <property type="match status" value="2"/>
</dbReference>
<organism evidence="6 7">
    <name type="scientific">Romboutsia hominis</name>
    <dbReference type="NCBI Taxonomy" id="1507512"/>
    <lineage>
        <taxon>Bacteria</taxon>
        <taxon>Bacillati</taxon>
        <taxon>Bacillota</taxon>
        <taxon>Clostridia</taxon>
        <taxon>Peptostreptococcales</taxon>
        <taxon>Peptostreptococcaceae</taxon>
        <taxon>Romboutsia</taxon>
    </lineage>
</organism>
<feature type="domain" description="Helicase ATP-binding" evidence="5">
    <location>
        <begin position="1"/>
        <end position="208"/>
    </location>
</feature>
<dbReference type="GO" id="GO:0006139">
    <property type="term" value="P:nucleobase-containing compound metabolic process"/>
    <property type="evidence" value="ECO:0007669"/>
    <property type="project" value="InterPro"/>
</dbReference>
<dbReference type="GO" id="GO:0016818">
    <property type="term" value="F:hydrolase activity, acting on acid anhydrides, in phosphorus-containing anhydrides"/>
    <property type="evidence" value="ECO:0007669"/>
    <property type="project" value="InterPro"/>
</dbReference>
<dbReference type="GO" id="GO:0003678">
    <property type="term" value="F:DNA helicase activity"/>
    <property type="evidence" value="ECO:0007669"/>
    <property type="project" value="TreeGrafter"/>
</dbReference>
<dbReference type="Proteomes" id="UP000245695">
    <property type="component" value="Chromosome 1"/>
</dbReference>
<dbReference type="PANTHER" id="PTHR11472">
    <property type="entry name" value="DNA REPAIR DEAD HELICASE RAD3/XP-D SUBFAMILY MEMBER"/>
    <property type="match status" value="1"/>
</dbReference>
<evidence type="ECO:0000256" key="2">
    <source>
        <dbReference type="ARBA" id="ARBA00022801"/>
    </source>
</evidence>
<evidence type="ECO:0000313" key="7">
    <source>
        <dbReference type="Proteomes" id="UP000245695"/>
    </source>
</evidence>
<dbReference type="PROSITE" id="PS51193">
    <property type="entry name" value="HELICASE_ATP_BIND_2"/>
    <property type="match status" value="1"/>
</dbReference>
<dbReference type="InterPro" id="IPR006555">
    <property type="entry name" value="ATP-dep_Helicase_C"/>
</dbReference>
<protein>
    <submittedName>
        <fullName evidence="6">Exonuclease super protein</fullName>
    </submittedName>
</protein>
<keyword evidence="3" id="KW-0067">ATP-binding</keyword>
<keyword evidence="2" id="KW-0378">Hydrolase</keyword>
<dbReference type="GO" id="GO:0003676">
    <property type="term" value="F:nucleic acid binding"/>
    <property type="evidence" value="ECO:0007669"/>
    <property type="project" value="InterPro"/>
</dbReference>
<dbReference type="RefSeq" id="WP_242977247.1">
    <property type="nucleotide sequence ID" value="NZ_LN650648.1"/>
</dbReference>